<feature type="compositionally biased region" description="Low complexity" evidence="9">
    <location>
        <begin position="124"/>
        <end position="182"/>
    </location>
</feature>
<dbReference type="SUPFAM" id="SSF47699">
    <property type="entry name" value="Bifunctional inhibitor/lipid-transfer protein/seed storage 2S albumin"/>
    <property type="match status" value="1"/>
</dbReference>
<keyword evidence="4" id="KW-0472">Membrane</keyword>
<feature type="region of interest" description="Disordered" evidence="9">
    <location>
        <begin position="121"/>
        <end position="226"/>
    </location>
</feature>
<name>A0AAW0KX94_QUESU</name>
<organism evidence="12 13">
    <name type="scientific">Quercus suber</name>
    <name type="common">Cork oak</name>
    <dbReference type="NCBI Taxonomy" id="58331"/>
    <lineage>
        <taxon>Eukaryota</taxon>
        <taxon>Viridiplantae</taxon>
        <taxon>Streptophyta</taxon>
        <taxon>Embryophyta</taxon>
        <taxon>Tracheophyta</taxon>
        <taxon>Spermatophyta</taxon>
        <taxon>Magnoliopsida</taxon>
        <taxon>eudicotyledons</taxon>
        <taxon>Gunneridae</taxon>
        <taxon>Pentapetalae</taxon>
        <taxon>rosids</taxon>
        <taxon>fabids</taxon>
        <taxon>Fagales</taxon>
        <taxon>Fagaceae</taxon>
        <taxon>Quercus</taxon>
    </lineage>
</organism>
<dbReference type="GO" id="GO:0098552">
    <property type="term" value="C:side of membrane"/>
    <property type="evidence" value="ECO:0007669"/>
    <property type="project" value="UniProtKB-KW"/>
</dbReference>
<protein>
    <submittedName>
        <fullName evidence="12">Non-specific lipid transfer protein gpi-anchored 2</fullName>
    </submittedName>
</protein>
<dbReference type="Proteomes" id="UP000237347">
    <property type="component" value="Unassembled WGS sequence"/>
</dbReference>
<keyword evidence="8" id="KW-0449">Lipoprotein</keyword>
<dbReference type="InterPro" id="IPR016140">
    <property type="entry name" value="Bifunc_inhib/LTP/seed_store"/>
</dbReference>
<evidence type="ECO:0000256" key="2">
    <source>
        <dbReference type="ARBA" id="ARBA00009748"/>
    </source>
</evidence>
<comment type="subcellular location">
    <subcellularLocation>
        <location evidence="1">Cell membrane</location>
        <topology evidence="1">Lipid-anchor</topology>
        <topology evidence="1">GPI-anchor</topology>
    </subcellularLocation>
</comment>
<evidence type="ECO:0000313" key="13">
    <source>
        <dbReference type="Proteomes" id="UP000237347"/>
    </source>
</evidence>
<evidence type="ECO:0000256" key="10">
    <source>
        <dbReference type="SAM" id="SignalP"/>
    </source>
</evidence>
<evidence type="ECO:0000256" key="7">
    <source>
        <dbReference type="ARBA" id="ARBA00023180"/>
    </source>
</evidence>
<gene>
    <name evidence="12" type="primary">LTPG2_2</name>
    <name evidence="12" type="ORF">CFP56_011819</name>
</gene>
<feature type="chain" id="PRO_5043911902" evidence="10">
    <location>
        <begin position="27"/>
        <end position="280"/>
    </location>
</feature>
<sequence>METIKGSRLVAISATLLVISAILVKGQIRTPCTTSMINSFTPCFNFITGSSNNGSSPTSDCCSSLQSLTSTSVDCACLVLTANVPVQLPINRTLALSLPQACNMAVPVQCKASSAPLPAPGTVSLGPSPSPIAASPLSPRGPISHVPSPSPKAASPLSPRGPISHVPSPSPIAASPLSPRASKAVALAPAPQSDTTLQLTPASPPVETKAPTTNPGIRPVLTPPASASSYSQKFKLLENSVDECIHQKKKLQLQVPVELLSMLLVLVDTHAISQGFLPRV</sequence>
<evidence type="ECO:0000256" key="5">
    <source>
        <dbReference type="ARBA" id="ARBA00022729"/>
    </source>
</evidence>
<dbReference type="EMBL" id="PKMF04000194">
    <property type="protein sequence ID" value="KAK7843909.1"/>
    <property type="molecule type" value="Genomic_DNA"/>
</dbReference>
<proteinExistence type="inferred from homology"/>
<keyword evidence="4" id="KW-0336">GPI-anchor</keyword>
<dbReference type="AlphaFoldDB" id="A0AAW0KX94"/>
<accession>A0AAW0KX94</accession>
<evidence type="ECO:0000256" key="8">
    <source>
        <dbReference type="ARBA" id="ARBA00023288"/>
    </source>
</evidence>
<evidence type="ECO:0000256" key="4">
    <source>
        <dbReference type="ARBA" id="ARBA00022622"/>
    </source>
</evidence>
<dbReference type="PANTHER" id="PTHR33044">
    <property type="entry name" value="BIFUNCTIONAL INHIBITOR/LIPID-TRANSFER PROTEIN/SEED STORAGE 2S ALBUMIN SUPERFAMILY PROTEIN-RELATED"/>
    <property type="match status" value="1"/>
</dbReference>
<feature type="domain" description="Bifunctional inhibitor/plant lipid transfer protein/seed storage helical" evidence="11">
    <location>
        <begin position="32"/>
        <end position="110"/>
    </location>
</feature>
<evidence type="ECO:0000313" key="12">
    <source>
        <dbReference type="EMBL" id="KAK7843909.1"/>
    </source>
</evidence>
<reference evidence="12 13" key="1">
    <citation type="journal article" date="2018" name="Sci. Data">
        <title>The draft genome sequence of cork oak.</title>
        <authorList>
            <person name="Ramos A.M."/>
            <person name="Usie A."/>
            <person name="Barbosa P."/>
            <person name="Barros P.M."/>
            <person name="Capote T."/>
            <person name="Chaves I."/>
            <person name="Simoes F."/>
            <person name="Abreu I."/>
            <person name="Carrasquinho I."/>
            <person name="Faro C."/>
            <person name="Guimaraes J.B."/>
            <person name="Mendonca D."/>
            <person name="Nobrega F."/>
            <person name="Rodrigues L."/>
            <person name="Saibo N.J.M."/>
            <person name="Varela M.C."/>
            <person name="Egas C."/>
            <person name="Matos J."/>
            <person name="Miguel C.M."/>
            <person name="Oliveira M.M."/>
            <person name="Ricardo C.P."/>
            <person name="Goncalves S."/>
        </authorList>
    </citation>
    <scope>NUCLEOTIDE SEQUENCE [LARGE SCALE GENOMIC DNA]</scope>
    <source>
        <strain evidence="13">cv. HL8</strain>
    </source>
</reference>
<dbReference type="Gene3D" id="1.10.110.10">
    <property type="entry name" value="Plant lipid-transfer and hydrophobic proteins"/>
    <property type="match status" value="1"/>
</dbReference>
<keyword evidence="6" id="KW-1015">Disulfide bond</keyword>
<keyword evidence="7" id="KW-0325">Glycoprotein</keyword>
<dbReference type="CDD" id="cd00010">
    <property type="entry name" value="AAI_LTSS"/>
    <property type="match status" value="1"/>
</dbReference>
<comment type="similarity">
    <text evidence="2">Belongs to the plant LTP family.</text>
</comment>
<evidence type="ECO:0000259" key="11">
    <source>
        <dbReference type="SMART" id="SM00499"/>
    </source>
</evidence>
<keyword evidence="3" id="KW-1003">Cell membrane</keyword>
<evidence type="ECO:0000256" key="3">
    <source>
        <dbReference type="ARBA" id="ARBA00022475"/>
    </source>
</evidence>
<dbReference type="InterPro" id="IPR036312">
    <property type="entry name" value="Bifun_inhib/LTP/seed_sf"/>
</dbReference>
<feature type="compositionally biased region" description="Polar residues" evidence="9">
    <location>
        <begin position="192"/>
        <end position="201"/>
    </location>
</feature>
<keyword evidence="13" id="KW-1185">Reference proteome</keyword>
<dbReference type="SMART" id="SM00499">
    <property type="entry name" value="AAI"/>
    <property type="match status" value="1"/>
</dbReference>
<evidence type="ECO:0000256" key="6">
    <source>
        <dbReference type="ARBA" id="ARBA00023157"/>
    </source>
</evidence>
<comment type="caution">
    <text evidence="12">The sequence shown here is derived from an EMBL/GenBank/DDBJ whole genome shotgun (WGS) entry which is preliminary data.</text>
</comment>
<evidence type="ECO:0000256" key="1">
    <source>
        <dbReference type="ARBA" id="ARBA00004609"/>
    </source>
</evidence>
<evidence type="ECO:0000256" key="9">
    <source>
        <dbReference type="SAM" id="MobiDB-lite"/>
    </source>
</evidence>
<keyword evidence="5 10" id="KW-0732">Signal</keyword>
<feature type="signal peptide" evidence="10">
    <location>
        <begin position="1"/>
        <end position="26"/>
    </location>
</feature>
<dbReference type="GO" id="GO:0005886">
    <property type="term" value="C:plasma membrane"/>
    <property type="evidence" value="ECO:0007669"/>
    <property type="project" value="UniProtKB-SubCell"/>
</dbReference>
<dbReference type="Pfam" id="PF14368">
    <property type="entry name" value="LTP_2"/>
    <property type="match status" value="1"/>
</dbReference>
<dbReference type="InterPro" id="IPR043325">
    <property type="entry name" value="LTSS"/>
</dbReference>